<reference evidence="9" key="1">
    <citation type="journal article" date="2014" name="Front. Microbiol.">
        <title>High frequency of phylogenetically diverse reductive dehalogenase-homologous genes in deep subseafloor sedimentary metagenomes.</title>
        <authorList>
            <person name="Kawai M."/>
            <person name="Futagami T."/>
            <person name="Toyoda A."/>
            <person name="Takaki Y."/>
            <person name="Nishi S."/>
            <person name="Hori S."/>
            <person name="Arai W."/>
            <person name="Tsubouchi T."/>
            <person name="Morono Y."/>
            <person name="Uchiyama I."/>
            <person name="Ito T."/>
            <person name="Fujiyama A."/>
            <person name="Inagaki F."/>
            <person name="Takami H."/>
        </authorList>
    </citation>
    <scope>NUCLEOTIDE SEQUENCE</scope>
    <source>
        <strain evidence="9">Expedition CK06-06</strain>
    </source>
</reference>
<dbReference type="InterPro" id="IPR050901">
    <property type="entry name" value="BP-dep_ABC_trans_perm"/>
</dbReference>
<evidence type="ECO:0000256" key="5">
    <source>
        <dbReference type="ARBA" id="ARBA00022989"/>
    </source>
</evidence>
<keyword evidence="4 7" id="KW-0812">Transmembrane</keyword>
<comment type="subcellular location">
    <subcellularLocation>
        <location evidence="1">Cell membrane</location>
        <topology evidence="1">Multi-pass membrane protein</topology>
    </subcellularLocation>
</comment>
<dbReference type="PANTHER" id="PTHR32243:SF52">
    <property type="entry name" value="ABC TRANSPORTER PERMEASE PROTEIN"/>
    <property type="match status" value="1"/>
</dbReference>
<comment type="caution">
    <text evidence="9">The sequence shown here is derived from an EMBL/GenBank/DDBJ whole genome shotgun (WGS) entry which is preliminary data.</text>
</comment>
<keyword evidence="2" id="KW-0813">Transport</keyword>
<dbReference type="Gene3D" id="1.10.3720.10">
    <property type="entry name" value="MetI-like"/>
    <property type="match status" value="1"/>
</dbReference>
<dbReference type="SUPFAM" id="SSF161098">
    <property type="entry name" value="MetI-like"/>
    <property type="match status" value="1"/>
</dbReference>
<name>X1B3W5_9ZZZZ</name>
<feature type="transmembrane region" description="Helical" evidence="7">
    <location>
        <begin position="47"/>
        <end position="68"/>
    </location>
</feature>
<dbReference type="InterPro" id="IPR035906">
    <property type="entry name" value="MetI-like_sf"/>
</dbReference>
<dbReference type="EMBL" id="BART01002715">
    <property type="protein sequence ID" value="GAG66711.1"/>
    <property type="molecule type" value="Genomic_DNA"/>
</dbReference>
<sequence length="72" mass="7849">MVNIIAGSKKRNVPAAAAAQSYPNTPIEYEEAAMVDGYTRFQAFRKIVVPQASTGIAATAVFCFIFAWNEYA</sequence>
<dbReference type="InterPro" id="IPR000515">
    <property type="entry name" value="MetI-like"/>
</dbReference>
<evidence type="ECO:0000259" key="8">
    <source>
        <dbReference type="PROSITE" id="PS50928"/>
    </source>
</evidence>
<dbReference type="Pfam" id="PF00528">
    <property type="entry name" value="BPD_transp_1"/>
    <property type="match status" value="1"/>
</dbReference>
<evidence type="ECO:0000256" key="1">
    <source>
        <dbReference type="ARBA" id="ARBA00004651"/>
    </source>
</evidence>
<dbReference type="CDD" id="cd06261">
    <property type="entry name" value="TM_PBP2"/>
    <property type="match status" value="1"/>
</dbReference>
<dbReference type="PANTHER" id="PTHR32243">
    <property type="entry name" value="MALTOSE TRANSPORT SYSTEM PERMEASE-RELATED"/>
    <property type="match status" value="1"/>
</dbReference>
<feature type="non-terminal residue" evidence="9">
    <location>
        <position position="72"/>
    </location>
</feature>
<dbReference type="AlphaFoldDB" id="X1B3W5"/>
<keyword evidence="5 7" id="KW-1133">Transmembrane helix</keyword>
<dbReference type="GO" id="GO:0055085">
    <property type="term" value="P:transmembrane transport"/>
    <property type="evidence" value="ECO:0007669"/>
    <property type="project" value="InterPro"/>
</dbReference>
<evidence type="ECO:0000256" key="2">
    <source>
        <dbReference type="ARBA" id="ARBA00022448"/>
    </source>
</evidence>
<evidence type="ECO:0000256" key="3">
    <source>
        <dbReference type="ARBA" id="ARBA00022475"/>
    </source>
</evidence>
<keyword evidence="3" id="KW-1003">Cell membrane</keyword>
<accession>X1B3W5</accession>
<evidence type="ECO:0000256" key="6">
    <source>
        <dbReference type="ARBA" id="ARBA00023136"/>
    </source>
</evidence>
<dbReference type="GO" id="GO:0005886">
    <property type="term" value="C:plasma membrane"/>
    <property type="evidence" value="ECO:0007669"/>
    <property type="project" value="UniProtKB-SubCell"/>
</dbReference>
<gene>
    <name evidence="9" type="ORF">S01H4_08065</name>
</gene>
<protein>
    <recommendedName>
        <fullName evidence="8">ABC transmembrane type-1 domain-containing protein</fullName>
    </recommendedName>
</protein>
<keyword evidence="6 7" id="KW-0472">Membrane</keyword>
<dbReference type="PROSITE" id="PS50928">
    <property type="entry name" value="ABC_TM1"/>
    <property type="match status" value="1"/>
</dbReference>
<organism evidence="9">
    <name type="scientific">marine sediment metagenome</name>
    <dbReference type="NCBI Taxonomy" id="412755"/>
    <lineage>
        <taxon>unclassified sequences</taxon>
        <taxon>metagenomes</taxon>
        <taxon>ecological metagenomes</taxon>
    </lineage>
</organism>
<evidence type="ECO:0000256" key="4">
    <source>
        <dbReference type="ARBA" id="ARBA00022692"/>
    </source>
</evidence>
<feature type="domain" description="ABC transmembrane type-1" evidence="8">
    <location>
        <begin position="1"/>
        <end position="72"/>
    </location>
</feature>
<evidence type="ECO:0000256" key="7">
    <source>
        <dbReference type="SAM" id="Phobius"/>
    </source>
</evidence>
<evidence type="ECO:0000313" key="9">
    <source>
        <dbReference type="EMBL" id="GAG66711.1"/>
    </source>
</evidence>
<proteinExistence type="predicted"/>